<dbReference type="Pfam" id="PF00877">
    <property type="entry name" value="NLPC_P60"/>
    <property type="match status" value="1"/>
</dbReference>
<evidence type="ECO:0000256" key="2">
    <source>
        <dbReference type="ARBA" id="ARBA00022670"/>
    </source>
</evidence>
<keyword evidence="2" id="KW-0645">Protease</keyword>
<dbReference type="InterPro" id="IPR018392">
    <property type="entry name" value="LysM"/>
</dbReference>
<dbReference type="PANTHER" id="PTHR47053:SF1">
    <property type="entry name" value="MUREIN DD-ENDOPEPTIDASE MEPH-RELATED"/>
    <property type="match status" value="1"/>
</dbReference>
<evidence type="ECO:0000313" key="11">
    <source>
        <dbReference type="Proteomes" id="UP000322139"/>
    </source>
</evidence>
<reference evidence="10 11" key="1">
    <citation type="submission" date="2019-08" db="EMBL/GenBank/DDBJ databases">
        <title>Bacillus genomes from the desert of Cuatro Cienegas, Coahuila.</title>
        <authorList>
            <person name="Olmedo-Alvarez G."/>
        </authorList>
    </citation>
    <scope>NUCLEOTIDE SEQUENCE [LARGE SCALE GENOMIC DNA]</scope>
    <source>
        <strain evidence="10 11">CH446_14T</strain>
    </source>
</reference>
<evidence type="ECO:0000259" key="8">
    <source>
        <dbReference type="PROSITE" id="PS51782"/>
    </source>
</evidence>
<dbReference type="SMART" id="SM00257">
    <property type="entry name" value="LysM"/>
    <property type="match status" value="3"/>
</dbReference>
<name>A0A5D4R836_9BACI</name>
<comment type="similarity">
    <text evidence="1">Belongs to the peptidase C40 family.</text>
</comment>
<dbReference type="Proteomes" id="UP000322139">
    <property type="component" value="Unassembled WGS sequence"/>
</dbReference>
<dbReference type="GO" id="GO:0006508">
    <property type="term" value="P:proteolysis"/>
    <property type="evidence" value="ECO:0007669"/>
    <property type="project" value="UniProtKB-KW"/>
</dbReference>
<keyword evidence="5" id="KW-0378">Hydrolase</keyword>
<protein>
    <submittedName>
        <fullName evidence="10">LysM peptidoglycan-binding domain-containing protein</fullName>
    </submittedName>
</protein>
<evidence type="ECO:0000256" key="5">
    <source>
        <dbReference type="ARBA" id="ARBA00022801"/>
    </source>
</evidence>
<evidence type="ECO:0000256" key="1">
    <source>
        <dbReference type="ARBA" id="ARBA00007074"/>
    </source>
</evidence>
<feature type="chain" id="PRO_5023090123" evidence="7">
    <location>
        <begin position="26"/>
        <end position="329"/>
    </location>
</feature>
<gene>
    <name evidence="10" type="ORF">FZD51_11310</name>
</gene>
<dbReference type="InterPro" id="IPR051202">
    <property type="entry name" value="Peptidase_C40"/>
</dbReference>
<dbReference type="RefSeq" id="WP_148974883.1">
    <property type="nucleotide sequence ID" value="NZ_VTER01000006.1"/>
</dbReference>
<dbReference type="CDD" id="cd00118">
    <property type="entry name" value="LysM"/>
    <property type="match status" value="3"/>
</dbReference>
<dbReference type="SUPFAM" id="SSF54001">
    <property type="entry name" value="Cysteine proteinases"/>
    <property type="match status" value="1"/>
</dbReference>
<dbReference type="InterPro" id="IPR038765">
    <property type="entry name" value="Papain-like_cys_pep_sf"/>
</dbReference>
<feature type="domain" description="LysM" evidence="8">
    <location>
        <begin position="87"/>
        <end position="130"/>
    </location>
</feature>
<proteinExistence type="inferred from homology"/>
<feature type="signal peptide" evidence="7">
    <location>
        <begin position="1"/>
        <end position="25"/>
    </location>
</feature>
<evidence type="ECO:0000256" key="6">
    <source>
        <dbReference type="ARBA" id="ARBA00022807"/>
    </source>
</evidence>
<feature type="domain" description="LysM" evidence="8">
    <location>
        <begin position="28"/>
        <end position="71"/>
    </location>
</feature>
<dbReference type="Gene3D" id="3.10.350.10">
    <property type="entry name" value="LysM domain"/>
    <property type="match status" value="3"/>
</dbReference>
<evidence type="ECO:0000256" key="4">
    <source>
        <dbReference type="ARBA" id="ARBA00022737"/>
    </source>
</evidence>
<keyword evidence="3 7" id="KW-0732">Signal</keyword>
<dbReference type="InterPro" id="IPR000064">
    <property type="entry name" value="NLP_P60_dom"/>
</dbReference>
<accession>A0A5D4R836</accession>
<sequence>MKKQLITMAAAAGLMLTPFQGSASAHEQTHKVASGDTLWKISRQYHINTGELQSWNGLSGSIIYPGQELSVIAPHSHTSQPSAAGTTVHTVQAGDTLWGISLKYNVSVASLKQWNRLSTDTIYKGQKLSISAAASSSANAPVLNPAPAQTGSSYIVQKGDSLWSISSRTNTSVLQLKAVNNLSSDTIYAGQKLQLNGTAAAAKPPAPVSVSSKADAIISEAKKYIGVPYKWAGSTPSGFDCSGYINYVFKQSGVSIPRTVATIWGSGKAVSSPSPGDIVFFETGTGPSHAGIYLGGNKFIHSGSSTGVTISDMNLSYWKTRYLGAKSLL</sequence>
<evidence type="ECO:0000313" key="10">
    <source>
        <dbReference type="EMBL" id="TYS47535.1"/>
    </source>
</evidence>
<feature type="domain" description="NlpC/P60" evidence="9">
    <location>
        <begin position="211"/>
        <end position="329"/>
    </location>
</feature>
<keyword evidence="6" id="KW-0788">Thiol protease</keyword>
<dbReference type="InterPro" id="IPR036779">
    <property type="entry name" value="LysM_dom_sf"/>
</dbReference>
<dbReference type="PROSITE" id="PS51782">
    <property type="entry name" value="LYSM"/>
    <property type="match status" value="3"/>
</dbReference>
<dbReference type="SUPFAM" id="SSF54106">
    <property type="entry name" value="LysM domain"/>
    <property type="match status" value="3"/>
</dbReference>
<dbReference type="Gene3D" id="3.90.1720.10">
    <property type="entry name" value="endopeptidase domain like (from Nostoc punctiforme)"/>
    <property type="match status" value="1"/>
</dbReference>
<keyword evidence="4" id="KW-0677">Repeat</keyword>
<dbReference type="PANTHER" id="PTHR47053">
    <property type="entry name" value="MUREIN DD-ENDOPEPTIDASE MEPH-RELATED"/>
    <property type="match status" value="1"/>
</dbReference>
<dbReference type="EMBL" id="VTER01000006">
    <property type="protein sequence ID" value="TYS47535.1"/>
    <property type="molecule type" value="Genomic_DNA"/>
</dbReference>
<comment type="caution">
    <text evidence="10">The sequence shown here is derived from an EMBL/GenBank/DDBJ whole genome shotgun (WGS) entry which is preliminary data.</text>
</comment>
<dbReference type="AlphaFoldDB" id="A0A5D4R836"/>
<dbReference type="PROSITE" id="PS51935">
    <property type="entry name" value="NLPC_P60"/>
    <property type="match status" value="1"/>
</dbReference>
<evidence type="ECO:0000256" key="7">
    <source>
        <dbReference type="SAM" id="SignalP"/>
    </source>
</evidence>
<dbReference type="Pfam" id="PF01476">
    <property type="entry name" value="LysM"/>
    <property type="match status" value="3"/>
</dbReference>
<dbReference type="GO" id="GO:0008234">
    <property type="term" value="F:cysteine-type peptidase activity"/>
    <property type="evidence" value="ECO:0007669"/>
    <property type="project" value="UniProtKB-KW"/>
</dbReference>
<organism evidence="10 11">
    <name type="scientific">Bacillus infantis</name>
    <dbReference type="NCBI Taxonomy" id="324767"/>
    <lineage>
        <taxon>Bacteria</taxon>
        <taxon>Bacillati</taxon>
        <taxon>Bacillota</taxon>
        <taxon>Bacilli</taxon>
        <taxon>Bacillales</taxon>
        <taxon>Bacillaceae</taxon>
        <taxon>Bacillus</taxon>
    </lineage>
</organism>
<evidence type="ECO:0000256" key="3">
    <source>
        <dbReference type="ARBA" id="ARBA00022729"/>
    </source>
</evidence>
<evidence type="ECO:0000259" key="9">
    <source>
        <dbReference type="PROSITE" id="PS51935"/>
    </source>
</evidence>
<feature type="domain" description="LysM" evidence="8">
    <location>
        <begin position="152"/>
        <end position="195"/>
    </location>
</feature>